<dbReference type="OrthoDB" id="9809197at2"/>
<evidence type="ECO:0000256" key="7">
    <source>
        <dbReference type="SAM" id="Coils"/>
    </source>
</evidence>
<evidence type="ECO:0000256" key="4">
    <source>
        <dbReference type="ARBA" id="ARBA00022692"/>
    </source>
</evidence>
<evidence type="ECO:0000313" key="10">
    <source>
        <dbReference type="EMBL" id="RVT99189.1"/>
    </source>
</evidence>
<evidence type="ECO:0000256" key="3">
    <source>
        <dbReference type="ARBA" id="ARBA00017055"/>
    </source>
</evidence>
<dbReference type="InterPro" id="IPR001972">
    <property type="entry name" value="Stomatin_HflK_fam"/>
</dbReference>
<comment type="subcellular location">
    <subcellularLocation>
        <location evidence="1">Membrane</location>
        <topology evidence="1">Single-pass membrane protein</topology>
    </subcellularLocation>
</comment>
<organism evidence="10 11">
    <name type="scientific">Rhodovarius crocodyli</name>
    <dbReference type="NCBI Taxonomy" id="1979269"/>
    <lineage>
        <taxon>Bacteria</taxon>
        <taxon>Pseudomonadati</taxon>
        <taxon>Pseudomonadota</taxon>
        <taxon>Alphaproteobacteria</taxon>
        <taxon>Acetobacterales</taxon>
        <taxon>Roseomonadaceae</taxon>
        <taxon>Rhodovarius</taxon>
    </lineage>
</organism>
<dbReference type="GO" id="GO:0005886">
    <property type="term" value="C:plasma membrane"/>
    <property type="evidence" value="ECO:0007669"/>
    <property type="project" value="UniProtKB-ARBA"/>
</dbReference>
<dbReference type="SUPFAM" id="SSF117892">
    <property type="entry name" value="Band 7/SPFH domain"/>
    <property type="match status" value="1"/>
</dbReference>
<keyword evidence="6" id="KW-0472">Membrane</keyword>
<evidence type="ECO:0000256" key="6">
    <source>
        <dbReference type="ARBA" id="ARBA00023136"/>
    </source>
</evidence>
<comment type="caution">
    <text evidence="10">The sequence shown here is derived from an EMBL/GenBank/DDBJ whole genome shotgun (WGS) entry which is preliminary data.</text>
</comment>
<dbReference type="PANTHER" id="PTHR43327">
    <property type="entry name" value="STOMATIN-LIKE PROTEIN 2, MITOCHONDRIAL"/>
    <property type="match status" value="1"/>
</dbReference>
<dbReference type="PRINTS" id="PR00721">
    <property type="entry name" value="STOMATIN"/>
</dbReference>
<dbReference type="PANTHER" id="PTHR43327:SF10">
    <property type="entry name" value="STOMATIN-LIKE PROTEIN 2, MITOCHONDRIAL"/>
    <property type="match status" value="1"/>
</dbReference>
<proteinExistence type="inferred from homology"/>
<dbReference type="SMART" id="SM00244">
    <property type="entry name" value="PHB"/>
    <property type="match status" value="1"/>
</dbReference>
<protein>
    <recommendedName>
        <fullName evidence="3">Protein QmcA</fullName>
    </recommendedName>
</protein>
<sequence>MLRCVIARNGAANRPILRLRFDLRPPPHQLSFRQHGETPVEILLTILVVLAALVAYKGIKTVPQGESWTVERFGAYTRLLEPGLSFIVPFVEGIGRKVNIQEVVLDIPEQSVITGDNVSVLVDGIVYYRVLEPAKAAYAVQSMQSALTSLAMTNIRAVIGEMELDATLSGRERINSQLLKTLDGATEPWGVKVSRVEIKKVEPPESLSRAMAMQMTAERERRAAVVRAEGERQAAVTRAEGEKMATVLEAEGEREAAFRAAEARERLAEAEAKATRMVAEAAQGGNAALSYFIAQKYVEAVQALAAAPGKTTLVVPLETAGFAGGIAQALEAMRLPTPSDGAPASPVPPATPRSVPSAGSPFAPPGPR</sequence>
<dbReference type="GO" id="GO:0098552">
    <property type="term" value="C:side of membrane"/>
    <property type="evidence" value="ECO:0007669"/>
    <property type="project" value="UniProtKB-ARBA"/>
</dbReference>
<reference evidence="10 11" key="1">
    <citation type="submission" date="2019-01" db="EMBL/GenBank/DDBJ databases">
        <authorList>
            <person name="Chen W.-M."/>
        </authorList>
    </citation>
    <scope>NUCLEOTIDE SEQUENCE [LARGE SCALE GENOMIC DNA]</scope>
    <source>
        <strain evidence="10 11">CCP-6</strain>
    </source>
</reference>
<evidence type="ECO:0000313" key="11">
    <source>
        <dbReference type="Proteomes" id="UP000282957"/>
    </source>
</evidence>
<gene>
    <name evidence="10" type="ORF">EOD42_03565</name>
</gene>
<dbReference type="EMBL" id="SACL01000001">
    <property type="protein sequence ID" value="RVT99189.1"/>
    <property type="molecule type" value="Genomic_DNA"/>
</dbReference>
<evidence type="ECO:0000256" key="5">
    <source>
        <dbReference type="ARBA" id="ARBA00022989"/>
    </source>
</evidence>
<evidence type="ECO:0000256" key="2">
    <source>
        <dbReference type="ARBA" id="ARBA00008164"/>
    </source>
</evidence>
<dbReference type="Pfam" id="PF01145">
    <property type="entry name" value="Band_7"/>
    <property type="match status" value="1"/>
</dbReference>
<dbReference type="InterPro" id="IPR018080">
    <property type="entry name" value="Band_7/stomatin-like_CS"/>
</dbReference>
<feature type="region of interest" description="Disordered" evidence="8">
    <location>
        <begin position="336"/>
        <end position="368"/>
    </location>
</feature>
<dbReference type="Proteomes" id="UP000282957">
    <property type="component" value="Unassembled WGS sequence"/>
</dbReference>
<dbReference type="Gene3D" id="3.30.479.30">
    <property type="entry name" value="Band 7 domain"/>
    <property type="match status" value="1"/>
</dbReference>
<name>A0A437MNI1_9PROT</name>
<dbReference type="InterPro" id="IPR050710">
    <property type="entry name" value="Band7/mec-2_domain"/>
</dbReference>
<dbReference type="FunFam" id="3.30.479.30:FF:000004">
    <property type="entry name" value="Putative membrane protease family, stomatin"/>
    <property type="match status" value="1"/>
</dbReference>
<accession>A0A437MNI1</accession>
<keyword evidence="4" id="KW-0812">Transmembrane</keyword>
<keyword evidence="5" id="KW-1133">Transmembrane helix</keyword>
<evidence type="ECO:0000256" key="8">
    <source>
        <dbReference type="SAM" id="MobiDB-lite"/>
    </source>
</evidence>
<dbReference type="InterPro" id="IPR001107">
    <property type="entry name" value="Band_7"/>
</dbReference>
<comment type="similarity">
    <text evidence="2">Belongs to the band 7/mec-2 family.</text>
</comment>
<dbReference type="AlphaFoldDB" id="A0A437MNI1"/>
<dbReference type="InterPro" id="IPR036013">
    <property type="entry name" value="Band_7/SPFH_dom_sf"/>
</dbReference>
<keyword evidence="11" id="KW-1185">Reference proteome</keyword>
<keyword evidence="7" id="KW-0175">Coiled coil</keyword>
<evidence type="ECO:0000256" key="1">
    <source>
        <dbReference type="ARBA" id="ARBA00004167"/>
    </source>
</evidence>
<dbReference type="PROSITE" id="PS01270">
    <property type="entry name" value="BAND_7"/>
    <property type="match status" value="1"/>
</dbReference>
<feature type="domain" description="Band 7" evidence="9">
    <location>
        <begin position="57"/>
        <end position="215"/>
    </location>
</feature>
<evidence type="ECO:0000259" key="9">
    <source>
        <dbReference type="SMART" id="SM00244"/>
    </source>
</evidence>
<feature type="coiled-coil region" evidence="7">
    <location>
        <begin position="253"/>
        <end position="280"/>
    </location>
</feature>